<dbReference type="EMBL" id="UINC01004898">
    <property type="protein sequence ID" value="SVA17651.1"/>
    <property type="molecule type" value="Genomic_DNA"/>
</dbReference>
<keyword evidence="8 9" id="KW-0472">Membrane</keyword>
<dbReference type="InterPro" id="IPR001901">
    <property type="entry name" value="Translocase_SecE/Sec61-g"/>
</dbReference>
<dbReference type="NCBIfam" id="TIGR00964">
    <property type="entry name" value="secE_bact"/>
    <property type="match status" value="1"/>
</dbReference>
<comment type="subcellular location">
    <subcellularLocation>
        <location evidence="1">Membrane</location>
    </subcellularLocation>
</comment>
<organism evidence="10">
    <name type="scientific">marine metagenome</name>
    <dbReference type="NCBI Taxonomy" id="408172"/>
    <lineage>
        <taxon>unclassified sequences</taxon>
        <taxon>metagenomes</taxon>
        <taxon>ecological metagenomes</taxon>
    </lineage>
</organism>
<dbReference type="PANTHER" id="PTHR33910">
    <property type="entry name" value="PROTEIN TRANSLOCASE SUBUNIT SECE"/>
    <property type="match status" value="1"/>
</dbReference>
<keyword evidence="6 9" id="KW-1133">Transmembrane helix</keyword>
<accession>A0A381TQ82</accession>
<dbReference type="InterPro" id="IPR005807">
    <property type="entry name" value="SecE_bac"/>
</dbReference>
<protein>
    <recommendedName>
        <fullName evidence="11">Protein translocase subunit SecE</fullName>
    </recommendedName>
</protein>
<dbReference type="HAMAP" id="MF_00422">
    <property type="entry name" value="SecE"/>
    <property type="match status" value="1"/>
</dbReference>
<dbReference type="AlphaFoldDB" id="A0A381TQ82"/>
<feature type="transmembrane region" description="Helical" evidence="9">
    <location>
        <begin position="27"/>
        <end position="48"/>
    </location>
</feature>
<evidence type="ECO:0000256" key="6">
    <source>
        <dbReference type="ARBA" id="ARBA00022989"/>
    </source>
</evidence>
<evidence type="ECO:0000256" key="3">
    <source>
        <dbReference type="ARBA" id="ARBA00022475"/>
    </source>
</evidence>
<dbReference type="PROSITE" id="PS01067">
    <property type="entry name" value="SECE_SEC61G"/>
    <property type="match status" value="1"/>
</dbReference>
<dbReference type="GO" id="GO:0008320">
    <property type="term" value="F:protein transmembrane transporter activity"/>
    <property type="evidence" value="ECO:0007669"/>
    <property type="project" value="InterPro"/>
</dbReference>
<keyword evidence="2" id="KW-0813">Transport</keyword>
<dbReference type="PRINTS" id="PR01650">
    <property type="entry name" value="SECETRNLCASE"/>
</dbReference>
<keyword evidence="3" id="KW-1003">Cell membrane</keyword>
<dbReference type="GO" id="GO:0005886">
    <property type="term" value="C:plasma membrane"/>
    <property type="evidence" value="ECO:0007669"/>
    <property type="project" value="TreeGrafter"/>
</dbReference>
<evidence type="ECO:0000256" key="7">
    <source>
        <dbReference type="ARBA" id="ARBA00023010"/>
    </source>
</evidence>
<keyword evidence="7" id="KW-0811">Translocation</keyword>
<name>A0A381TQ82_9ZZZZ</name>
<evidence type="ECO:0000256" key="4">
    <source>
        <dbReference type="ARBA" id="ARBA00022692"/>
    </source>
</evidence>
<keyword evidence="5" id="KW-0653">Protein transport</keyword>
<evidence type="ECO:0000313" key="10">
    <source>
        <dbReference type="EMBL" id="SVA17651.1"/>
    </source>
</evidence>
<sequence>MIKRFIQFLKEVRADFHKVTWPKRKEVYGTTIVVIVTCFVFGFFLWAVDIVMGRIVTWLYGYFS</sequence>
<dbReference type="GO" id="GO:0006886">
    <property type="term" value="P:intracellular protein transport"/>
    <property type="evidence" value="ECO:0007669"/>
    <property type="project" value="InterPro"/>
</dbReference>
<evidence type="ECO:0008006" key="11">
    <source>
        <dbReference type="Google" id="ProtNLM"/>
    </source>
</evidence>
<dbReference type="PANTHER" id="PTHR33910:SF1">
    <property type="entry name" value="PROTEIN TRANSLOCASE SUBUNIT SECE"/>
    <property type="match status" value="1"/>
</dbReference>
<evidence type="ECO:0000256" key="8">
    <source>
        <dbReference type="ARBA" id="ARBA00023136"/>
    </source>
</evidence>
<proteinExistence type="inferred from homology"/>
<evidence type="ECO:0000256" key="2">
    <source>
        <dbReference type="ARBA" id="ARBA00022448"/>
    </source>
</evidence>
<reference evidence="10" key="1">
    <citation type="submission" date="2018-05" db="EMBL/GenBank/DDBJ databases">
        <authorList>
            <person name="Lanie J.A."/>
            <person name="Ng W.-L."/>
            <person name="Kazmierczak K.M."/>
            <person name="Andrzejewski T.M."/>
            <person name="Davidsen T.M."/>
            <person name="Wayne K.J."/>
            <person name="Tettelin H."/>
            <person name="Glass J.I."/>
            <person name="Rusch D."/>
            <person name="Podicherti R."/>
            <person name="Tsui H.-C.T."/>
            <person name="Winkler M.E."/>
        </authorList>
    </citation>
    <scope>NUCLEOTIDE SEQUENCE</scope>
</reference>
<evidence type="ECO:0000256" key="5">
    <source>
        <dbReference type="ARBA" id="ARBA00022927"/>
    </source>
</evidence>
<dbReference type="InterPro" id="IPR038379">
    <property type="entry name" value="SecE_sf"/>
</dbReference>
<dbReference type="Pfam" id="PF00584">
    <property type="entry name" value="SecE"/>
    <property type="match status" value="1"/>
</dbReference>
<keyword evidence="4 9" id="KW-0812">Transmembrane</keyword>
<dbReference type="GO" id="GO:0006605">
    <property type="term" value="P:protein targeting"/>
    <property type="evidence" value="ECO:0007669"/>
    <property type="project" value="InterPro"/>
</dbReference>
<dbReference type="GO" id="GO:0009306">
    <property type="term" value="P:protein secretion"/>
    <property type="evidence" value="ECO:0007669"/>
    <property type="project" value="InterPro"/>
</dbReference>
<dbReference type="GO" id="GO:0043952">
    <property type="term" value="P:protein transport by the Sec complex"/>
    <property type="evidence" value="ECO:0007669"/>
    <property type="project" value="TreeGrafter"/>
</dbReference>
<evidence type="ECO:0000256" key="1">
    <source>
        <dbReference type="ARBA" id="ARBA00004370"/>
    </source>
</evidence>
<evidence type="ECO:0000256" key="9">
    <source>
        <dbReference type="SAM" id="Phobius"/>
    </source>
</evidence>
<dbReference type="Gene3D" id="1.20.5.1030">
    <property type="entry name" value="Preprotein translocase secy subunit"/>
    <property type="match status" value="1"/>
</dbReference>
<gene>
    <name evidence="10" type="ORF">METZ01_LOCUS70505</name>
</gene>